<reference evidence="5 6" key="1">
    <citation type="submission" date="2018-11" db="EMBL/GenBank/DDBJ databases">
        <title>Deinococcus shelandsis sp. nov., isolated from South Shetland Islands soil of Antarctica.</title>
        <authorList>
            <person name="Tian J."/>
        </authorList>
    </citation>
    <scope>NUCLEOTIDE SEQUENCE [LARGE SCALE GENOMIC DNA]</scope>
    <source>
        <strain evidence="5 6">S14-83T</strain>
    </source>
</reference>
<dbReference type="Pfam" id="PF02368">
    <property type="entry name" value="Big_2"/>
    <property type="match status" value="1"/>
</dbReference>
<dbReference type="InterPro" id="IPR014044">
    <property type="entry name" value="CAP_dom"/>
</dbReference>
<dbReference type="PROSITE" id="PS51257">
    <property type="entry name" value="PROKAR_LIPOPROTEIN"/>
    <property type="match status" value="1"/>
</dbReference>
<feature type="chain" id="PRO_5018282073" description="SCP domain-containing protein" evidence="2">
    <location>
        <begin position="27"/>
        <end position="359"/>
    </location>
</feature>
<dbReference type="PRINTS" id="PR01217">
    <property type="entry name" value="PRICHEXTENSN"/>
</dbReference>
<dbReference type="Gene3D" id="2.60.40.1080">
    <property type="match status" value="1"/>
</dbReference>
<gene>
    <name evidence="5" type="ORF">EHF33_08485</name>
</gene>
<feature type="domain" description="BIG2" evidence="4">
    <location>
        <begin position="57"/>
        <end position="120"/>
    </location>
</feature>
<feature type="domain" description="SCP" evidence="3">
    <location>
        <begin position="230"/>
        <end position="355"/>
    </location>
</feature>
<evidence type="ECO:0000256" key="1">
    <source>
        <dbReference type="SAM" id="MobiDB-lite"/>
    </source>
</evidence>
<feature type="signal peptide" evidence="2">
    <location>
        <begin position="1"/>
        <end position="26"/>
    </location>
</feature>
<evidence type="ECO:0000313" key="5">
    <source>
        <dbReference type="EMBL" id="AZI42778.1"/>
    </source>
</evidence>
<protein>
    <recommendedName>
        <fullName evidence="7">SCP domain-containing protein</fullName>
    </recommendedName>
</protein>
<evidence type="ECO:0000313" key="6">
    <source>
        <dbReference type="Proteomes" id="UP000276417"/>
    </source>
</evidence>
<keyword evidence="6" id="KW-1185">Reference proteome</keyword>
<dbReference type="InterPro" id="IPR008964">
    <property type="entry name" value="Invasin/intimin_cell_adhesion"/>
</dbReference>
<dbReference type="KEGG" id="dph:EHF33_08485"/>
<evidence type="ECO:0000256" key="2">
    <source>
        <dbReference type="SAM" id="SignalP"/>
    </source>
</evidence>
<dbReference type="InterPro" id="IPR003343">
    <property type="entry name" value="Big_2"/>
</dbReference>
<dbReference type="CDD" id="cd05379">
    <property type="entry name" value="CAP_bacterial"/>
    <property type="match status" value="1"/>
</dbReference>
<proteinExistence type="predicted"/>
<dbReference type="SUPFAM" id="SSF49373">
    <property type="entry name" value="Invasin/intimin cell-adhesion fragments"/>
    <property type="match status" value="1"/>
</dbReference>
<dbReference type="InterPro" id="IPR035940">
    <property type="entry name" value="CAP_sf"/>
</dbReference>
<accession>A0A3G8YBU0</accession>
<evidence type="ECO:0000259" key="3">
    <source>
        <dbReference type="Pfam" id="PF00188"/>
    </source>
</evidence>
<dbReference type="EMBL" id="CP034183">
    <property type="protein sequence ID" value="AZI42778.1"/>
    <property type="molecule type" value="Genomic_DNA"/>
</dbReference>
<dbReference type="Proteomes" id="UP000276417">
    <property type="component" value="Chromosome 1"/>
</dbReference>
<dbReference type="Pfam" id="PF00188">
    <property type="entry name" value="CAP"/>
    <property type="match status" value="1"/>
</dbReference>
<dbReference type="AlphaFoldDB" id="A0A3G8YBU0"/>
<dbReference type="SUPFAM" id="SSF55797">
    <property type="entry name" value="PR-1-like"/>
    <property type="match status" value="1"/>
</dbReference>
<feature type="compositionally biased region" description="Pro residues" evidence="1">
    <location>
        <begin position="137"/>
        <end position="220"/>
    </location>
</feature>
<keyword evidence="2" id="KW-0732">Signal</keyword>
<dbReference type="Gene3D" id="3.40.33.10">
    <property type="entry name" value="CAP"/>
    <property type="match status" value="1"/>
</dbReference>
<name>A0A3G8YBU0_9DEIO</name>
<dbReference type="OrthoDB" id="9783944at2"/>
<dbReference type="PANTHER" id="PTHR31157:SF1">
    <property type="entry name" value="SCP DOMAIN-CONTAINING PROTEIN"/>
    <property type="match status" value="1"/>
</dbReference>
<feature type="region of interest" description="Disordered" evidence="1">
    <location>
        <begin position="137"/>
        <end position="222"/>
    </location>
</feature>
<organism evidence="5 6">
    <name type="scientific">Deinococcus psychrotolerans</name>
    <dbReference type="NCBI Taxonomy" id="2489213"/>
    <lineage>
        <taxon>Bacteria</taxon>
        <taxon>Thermotogati</taxon>
        <taxon>Deinococcota</taxon>
        <taxon>Deinococci</taxon>
        <taxon>Deinococcales</taxon>
        <taxon>Deinococcaceae</taxon>
        <taxon>Deinococcus</taxon>
    </lineage>
</organism>
<sequence length="359" mass="36722">MSMKSKQQLGLLVMTALFLSACGSQVAVPPTSDQSAQPAVAVRSAPPAADTALDPSTMPKALSLSVGESLQVPVTISGQVPAAGLLSWQSSDPRIVAVTASGLLSAYQPGAVQVRIVQKDHPERNYVLEVTVQAPPIVMPKPPAQPITPAPVAPPTPTPPAPAPTPTPTPAPTPPAPAPAPTPVAPPAPAPTPPAPAPTPTPIAPPPVPAPIPTPAPAPTPTSGFTSEVLRLVNVARAAGGSCGGVAYPPAAALSWNTLLAGAAQAHAADMATKNYFDHTSPDGRTFDQRITAAGYQWRSVAENIAAGQQTPADVMASWLSSPGHCKNIFNPILKELGVGYFEGGSYKQYWVQDFGTPR</sequence>
<evidence type="ECO:0008006" key="7">
    <source>
        <dbReference type="Google" id="ProtNLM"/>
    </source>
</evidence>
<evidence type="ECO:0000259" key="4">
    <source>
        <dbReference type="Pfam" id="PF02368"/>
    </source>
</evidence>
<dbReference type="PANTHER" id="PTHR31157">
    <property type="entry name" value="SCP DOMAIN-CONTAINING PROTEIN"/>
    <property type="match status" value="1"/>
</dbReference>